<dbReference type="GO" id="GO:0008270">
    <property type="term" value="F:zinc ion binding"/>
    <property type="evidence" value="ECO:0007669"/>
    <property type="project" value="UniProtKB-KW"/>
</dbReference>
<dbReference type="OrthoDB" id="787137at2759"/>
<dbReference type="AlphaFoldDB" id="Q5B8Q9"/>
<keyword evidence="8" id="KW-0007">Acetylation</keyword>
<dbReference type="InParanoid" id="Q5B8Q9"/>
<dbReference type="PANTHER" id="PTHR10615:SF219">
    <property type="entry name" value="HISTONE ACETYLTRANSFERASE KAT5"/>
    <property type="match status" value="1"/>
</dbReference>
<keyword evidence="9" id="KW-0805">Transcription regulation</keyword>
<feature type="compositionally biased region" description="Polar residues" evidence="15">
    <location>
        <begin position="302"/>
        <end position="311"/>
    </location>
</feature>
<evidence type="ECO:0000256" key="9">
    <source>
        <dbReference type="ARBA" id="ARBA00023015"/>
    </source>
</evidence>
<dbReference type="Pfam" id="PF01853">
    <property type="entry name" value="MOZ_SAS"/>
    <property type="match status" value="1"/>
</dbReference>
<dbReference type="eggNOG" id="KOG2747">
    <property type="taxonomic scope" value="Eukaryota"/>
</dbReference>
<comment type="similarity">
    <text evidence="2">Belongs to the MYST (SAS/MOZ) family.</text>
</comment>
<dbReference type="FunFam" id="3.30.60.60:FF:000005">
    <property type="entry name" value="Histone acetyltransferase"/>
    <property type="match status" value="1"/>
</dbReference>
<evidence type="ECO:0000256" key="3">
    <source>
        <dbReference type="ARBA" id="ARBA00013184"/>
    </source>
</evidence>
<proteinExistence type="inferred from homology"/>
<keyword evidence="11" id="KW-0539">Nucleus</keyword>
<organism evidence="17 18">
    <name type="scientific">Emericella nidulans (strain FGSC A4 / ATCC 38163 / CBS 112.46 / NRRL 194 / M139)</name>
    <name type="common">Aspergillus nidulans</name>
    <dbReference type="NCBI Taxonomy" id="227321"/>
    <lineage>
        <taxon>Eukaryota</taxon>
        <taxon>Fungi</taxon>
        <taxon>Dikarya</taxon>
        <taxon>Ascomycota</taxon>
        <taxon>Pezizomycotina</taxon>
        <taxon>Eurotiomycetes</taxon>
        <taxon>Eurotiomycetidae</taxon>
        <taxon>Eurotiales</taxon>
        <taxon>Aspergillaceae</taxon>
        <taxon>Aspergillus</taxon>
        <taxon>Aspergillus subgen. Nidulantes</taxon>
    </lineage>
</organism>
<evidence type="ECO:0000256" key="15">
    <source>
        <dbReference type="SAM" id="MobiDB-lite"/>
    </source>
</evidence>
<comment type="function">
    <text evidence="13">Catalytic component of the NuA4 histone acetyltransferase (HAT) complex which is involved in epigenetic transcriptional activation of selected genes principally by acetylation of nucleosomal histones H4, H3, H2B, H2A and H2A variant H2A.Z. Acetylates histone H4 to form H4K5ac, H4K8ac, H4K12ac and H4K16ac, histone H3 to form H3K14ac, and histone H2A to form H2AK4ac and H2AK7ac. The NuA4 complex is involved in the DNA damage response and is required for chromosome segregation. The NuA4 complex plays a direct role in repair of DNA double-strand breaks (DSBs) through homologous recombination. Recruitment to promoters depends on H3K4me. Also acetylates non-histone proteins. In addition to protein acetyltransferase, can use different acyl-CoA substrates, such as 2-hydroxyisobutanoyl-CoA (2-hydroxyisobutyryl-CoA) or (2E)-butenoyl-CoA (crotonyl-CoA), and is able to mediate protein 2-hydroxyisobutyrylation and crotonylation, respectively.</text>
</comment>
<keyword evidence="12" id="KW-0012">Acyltransferase</keyword>
<dbReference type="Gene3D" id="3.30.60.60">
    <property type="entry name" value="N-acetyl transferase-like"/>
    <property type="match status" value="1"/>
</dbReference>
<keyword evidence="6" id="KW-0863">Zinc-finger</keyword>
<dbReference type="RefSeq" id="XP_660675.1">
    <property type="nucleotide sequence ID" value="XM_655583.2"/>
</dbReference>
<evidence type="ECO:0000256" key="4">
    <source>
        <dbReference type="ARBA" id="ARBA00022679"/>
    </source>
</evidence>
<dbReference type="InterPro" id="IPR002717">
    <property type="entry name" value="HAT_MYST-type"/>
</dbReference>
<dbReference type="GO" id="GO:0005634">
    <property type="term" value="C:nucleus"/>
    <property type="evidence" value="ECO:0007669"/>
    <property type="project" value="UniProtKB-SubCell"/>
</dbReference>
<comment type="subcellular location">
    <subcellularLocation>
        <location evidence="1">Nucleus</location>
    </subcellularLocation>
</comment>
<dbReference type="OMA" id="YKLSAWE"/>
<dbReference type="InterPro" id="IPR016181">
    <property type="entry name" value="Acyl_CoA_acyltransferase"/>
</dbReference>
<reference evidence="18" key="2">
    <citation type="journal article" date="2009" name="Fungal Genet. Biol.">
        <title>The 2008 update of the Aspergillus nidulans genome annotation: a community effort.</title>
        <authorList>
            <person name="Wortman J.R."/>
            <person name="Gilsenan J.M."/>
            <person name="Joardar V."/>
            <person name="Deegan J."/>
            <person name="Clutterbuck J."/>
            <person name="Andersen M.R."/>
            <person name="Archer D."/>
            <person name="Bencina M."/>
            <person name="Braus G."/>
            <person name="Coutinho P."/>
            <person name="von Dohren H."/>
            <person name="Doonan J."/>
            <person name="Driessen A.J."/>
            <person name="Durek P."/>
            <person name="Espeso E."/>
            <person name="Fekete E."/>
            <person name="Flipphi M."/>
            <person name="Estrada C.G."/>
            <person name="Geysens S."/>
            <person name="Goldman G."/>
            <person name="de Groot P.W."/>
            <person name="Hansen K."/>
            <person name="Harris S.D."/>
            <person name="Heinekamp T."/>
            <person name="Helmstaedt K."/>
            <person name="Henrissat B."/>
            <person name="Hofmann G."/>
            <person name="Homan T."/>
            <person name="Horio T."/>
            <person name="Horiuchi H."/>
            <person name="James S."/>
            <person name="Jones M."/>
            <person name="Karaffa L."/>
            <person name="Karanyi Z."/>
            <person name="Kato M."/>
            <person name="Keller N."/>
            <person name="Kelly D.E."/>
            <person name="Kiel J.A."/>
            <person name="Kim J.M."/>
            <person name="van der Klei I.J."/>
            <person name="Klis F.M."/>
            <person name="Kovalchuk A."/>
            <person name="Krasevec N."/>
            <person name="Kubicek C.P."/>
            <person name="Liu B."/>
            <person name="Maccabe A."/>
            <person name="Meyer V."/>
            <person name="Mirabito P."/>
            <person name="Miskei M."/>
            <person name="Mos M."/>
            <person name="Mullins J."/>
            <person name="Nelson D.R."/>
            <person name="Nielsen J."/>
            <person name="Oakley B.R."/>
            <person name="Osmani S.A."/>
            <person name="Pakula T."/>
            <person name="Paszewski A."/>
            <person name="Paulsen I."/>
            <person name="Pilsyk S."/>
            <person name="Pocsi I."/>
            <person name="Punt P.J."/>
            <person name="Ram A.F."/>
            <person name="Ren Q."/>
            <person name="Robellet X."/>
            <person name="Robson G."/>
            <person name="Seiboth B."/>
            <person name="van Solingen P."/>
            <person name="Specht T."/>
            <person name="Sun J."/>
            <person name="Taheri-Talesh N."/>
            <person name="Takeshita N."/>
            <person name="Ussery D."/>
            <person name="vanKuyk P.A."/>
            <person name="Visser H."/>
            <person name="van de Vondervoort P.J."/>
            <person name="de Vries R.P."/>
            <person name="Walton J."/>
            <person name="Xiang X."/>
            <person name="Xiong Y."/>
            <person name="Zeng A.P."/>
            <person name="Brandt B.W."/>
            <person name="Cornell M.J."/>
            <person name="van den Hondel C.A."/>
            <person name="Visser J."/>
            <person name="Oliver S.G."/>
            <person name="Turner G."/>
        </authorList>
    </citation>
    <scope>GENOME REANNOTATION</scope>
    <source>
        <strain evidence="18">FGSC A4 / ATCC 38163 / CBS 112.46 / NRRL 194 / M139</strain>
    </source>
</reference>
<dbReference type="FunCoup" id="Q5B8Q9">
    <property type="interactions" value="276"/>
</dbReference>
<evidence type="ECO:0000256" key="12">
    <source>
        <dbReference type="ARBA" id="ARBA00023315"/>
    </source>
</evidence>
<reference evidence="18" key="1">
    <citation type="journal article" date="2005" name="Nature">
        <title>Sequencing of Aspergillus nidulans and comparative analysis with A. fumigatus and A. oryzae.</title>
        <authorList>
            <person name="Galagan J.E."/>
            <person name="Calvo S.E."/>
            <person name="Cuomo C."/>
            <person name="Ma L.J."/>
            <person name="Wortman J.R."/>
            <person name="Batzoglou S."/>
            <person name="Lee S.I."/>
            <person name="Basturkmen M."/>
            <person name="Spevak C.C."/>
            <person name="Clutterbuck J."/>
            <person name="Kapitonov V."/>
            <person name="Jurka J."/>
            <person name="Scazzocchio C."/>
            <person name="Farman M."/>
            <person name="Butler J."/>
            <person name="Purcell S."/>
            <person name="Harris S."/>
            <person name="Braus G.H."/>
            <person name="Draht O."/>
            <person name="Busch S."/>
            <person name="D'Enfert C."/>
            <person name="Bouchier C."/>
            <person name="Goldman G.H."/>
            <person name="Bell-Pedersen D."/>
            <person name="Griffiths-Jones S."/>
            <person name="Doonan J.H."/>
            <person name="Yu J."/>
            <person name="Vienken K."/>
            <person name="Pain A."/>
            <person name="Freitag M."/>
            <person name="Selker E.U."/>
            <person name="Archer D.B."/>
            <person name="Penalva M.A."/>
            <person name="Oakley B.R."/>
            <person name="Momany M."/>
            <person name="Tanaka T."/>
            <person name="Kumagai T."/>
            <person name="Asai K."/>
            <person name="Machida M."/>
            <person name="Nierman W.C."/>
            <person name="Denning D.W."/>
            <person name="Caddick M."/>
            <person name="Hynes M."/>
            <person name="Paoletti M."/>
            <person name="Fischer R."/>
            <person name="Miller B."/>
            <person name="Dyer P."/>
            <person name="Sachs M.S."/>
            <person name="Osmani S.A."/>
            <person name="Birren B.W."/>
        </authorList>
    </citation>
    <scope>NUCLEOTIDE SEQUENCE [LARGE SCALE GENOMIC DNA]</scope>
    <source>
        <strain evidence="18">FGSC A4 / ATCC 38163 / CBS 112.46 / NRRL 194 / M139</strain>
    </source>
</reference>
<dbReference type="GO" id="GO:0035267">
    <property type="term" value="C:NuA4 histone acetyltransferase complex"/>
    <property type="evidence" value="ECO:0000318"/>
    <property type="project" value="GO_Central"/>
</dbReference>
<evidence type="ECO:0000256" key="10">
    <source>
        <dbReference type="ARBA" id="ARBA00023163"/>
    </source>
</evidence>
<evidence type="ECO:0000256" key="2">
    <source>
        <dbReference type="ARBA" id="ARBA00010107"/>
    </source>
</evidence>
<evidence type="ECO:0000256" key="14">
    <source>
        <dbReference type="PIRSR" id="PIRSR602717-51"/>
    </source>
</evidence>
<keyword evidence="10" id="KW-0804">Transcription</keyword>
<evidence type="ECO:0000256" key="13">
    <source>
        <dbReference type="ARBA" id="ARBA00045805"/>
    </source>
</evidence>
<dbReference type="EMBL" id="BN001306">
    <property type="protein sequence ID" value="CBF83460.1"/>
    <property type="molecule type" value="Genomic_DNA"/>
</dbReference>
<accession>C8VIQ1</accession>
<feature type="active site" description="Proton donor/acceptor" evidence="14">
    <location>
        <position position="200"/>
    </location>
</feature>
<dbReference type="HOGENOM" id="CLU_011815_0_1_1"/>
<protein>
    <recommendedName>
        <fullName evidence="3">histone acetyltransferase</fullName>
        <ecNumber evidence="3">2.3.1.48</ecNumber>
    </recommendedName>
</protein>
<evidence type="ECO:0000256" key="8">
    <source>
        <dbReference type="ARBA" id="ARBA00022990"/>
    </source>
</evidence>
<feature type="compositionally biased region" description="Low complexity" evidence="15">
    <location>
        <begin position="228"/>
        <end position="241"/>
    </location>
</feature>
<dbReference type="Gene3D" id="3.40.630.30">
    <property type="match status" value="1"/>
</dbReference>
<dbReference type="InterPro" id="IPR040706">
    <property type="entry name" value="Zf-MYST"/>
</dbReference>
<dbReference type="STRING" id="227321.Q5B8Q9"/>
<evidence type="ECO:0000256" key="7">
    <source>
        <dbReference type="ARBA" id="ARBA00022833"/>
    </source>
</evidence>
<evidence type="ECO:0000313" key="17">
    <source>
        <dbReference type="EMBL" id="CBF83460.1"/>
    </source>
</evidence>
<keyword evidence="18" id="KW-1185">Reference proteome</keyword>
<gene>
    <name evidence="17" type="ORF">ANIA_03071</name>
</gene>
<feature type="region of interest" description="Disordered" evidence="15">
    <location>
        <begin position="334"/>
        <end position="363"/>
    </location>
</feature>
<evidence type="ECO:0000256" key="1">
    <source>
        <dbReference type="ARBA" id="ARBA00004123"/>
    </source>
</evidence>
<keyword evidence="4" id="KW-0808">Transferase</keyword>
<accession>Q5B8Q9</accession>
<dbReference type="InterPro" id="IPR036388">
    <property type="entry name" value="WH-like_DNA-bd_sf"/>
</dbReference>
<dbReference type="Proteomes" id="UP000000560">
    <property type="component" value="Chromosome VI"/>
</dbReference>
<dbReference type="EC" id="2.3.1.48" evidence="3"/>
<dbReference type="PANTHER" id="PTHR10615">
    <property type="entry name" value="HISTONE ACETYLTRANSFERASE"/>
    <property type="match status" value="1"/>
</dbReference>
<keyword evidence="7" id="KW-0862">Zinc</keyword>
<evidence type="ECO:0000256" key="6">
    <source>
        <dbReference type="ARBA" id="ARBA00022771"/>
    </source>
</evidence>
<dbReference type="GO" id="GO:0006355">
    <property type="term" value="P:regulation of DNA-templated transcription"/>
    <property type="evidence" value="ECO:0007669"/>
    <property type="project" value="InterPro"/>
</dbReference>
<evidence type="ECO:0000256" key="11">
    <source>
        <dbReference type="ARBA" id="ARBA00023242"/>
    </source>
</evidence>
<dbReference type="FunFam" id="3.40.630.30:FF:000067">
    <property type="entry name" value="Histone acetyltransferase"/>
    <property type="match status" value="1"/>
</dbReference>
<evidence type="ECO:0000313" key="18">
    <source>
        <dbReference type="Proteomes" id="UP000000560"/>
    </source>
</evidence>
<dbReference type="SUPFAM" id="SSF55729">
    <property type="entry name" value="Acyl-CoA N-acyltransferases (Nat)"/>
    <property type="match status" value="1"/>
</dbReference>
<dbReference type="PROSITE" id="PS51726">
    <property type="entry name" value="MYST_HAT"/>
    <property type="match status" value="1"/>
</dbReference>
<sequence>MAAENSQAQSLTRNVQHVVLGNLRFQTWYQSIYPEDLVSKDTDTLYVCRWCFRYSCDIQTHASHTRLCPHRTTPPGTKVYDHAGYSVWEVDGADHKLFGQNLSLFAKLFLDHKSVFFDVVSFLYYILVFTNPNSAGNDPNETYHILGFFSKEKLSWDANNLACILVFPPYQHKQLGKLLMGISYKISGWERDSSLIGGPEKPLSEMGSRSYSRFWEERIARHLLLHPSSDGSQAGAGATAAQLEEPKAQKPTSNKGRRKHSYKLMTVQEISRATGMLTEDVITALRGFGVVEPATPSKTRKGTQSDPNESKANPVVIRRSKVLEWTKTHNVSIRDPVREEGFLLSQSEPATDRELEIPGSDDE</sequence>
<dbReference type="InterPro" id="IPR050603">
    <property type="entry name" value="MYST_HAT"/>
</dbReference>
<feature type="domain" description="MYST-type HAT" evidence="16">
    <location>
        <begin position="10"/>
        <end position="327"/>
    </location>
</feature>
<feature type="region of interest" description="Disordered" evidence="15">
    <location>
        <begin position="292"/>
        <end position="315"/>
    </location>
</feature>
<dbReference type="Gene3D" id="1.10.10.10">
    <property type="entry name" value="Winged helix-like DNA-binding domain superfamily/Winged helix DNA-binding domain"/>
    <property type="match status" value="1"/>
</dbReference>
<dbReference type="GO" id="GO:0046972">
    <property type="term" value="F:histone H4K16 acetyltransferase activity"/>
    <property type="evidence" value="ECO:0000318"/>
    <property type="project" value="GO_Central"/>
</dbReference>
<dbReference type="KEGG" id="ani:ANIA_03071"/>
<evidence type="ECO:0000256" key="5">
    <source>
        <dbReference type="ARBA" id="ARBA00022723"/>
    </source>
</evidence>
<dbReference type="Pfam" id="PF17772">
    <property type="entry name" value="zf-MYST"/>
    <property type="match status" value="1"/>
</dbReference>
<dbReference type="GeneID" id="2874393"/>
<evidence type="ECO:0000259" key="16">
    <source>
        <dbReference type="PROSITE" id="PS51726"/>
    </source>
</evidence>
<keyword evidence="5" id="KW-0479">Metal-binding</keyword>
<name>Q5B8Q9_EMENI</name>
<feature type="region of interest" description="Disordered" evidence="15">
    <location>
        <begin position="227"/>
        <end position="260"/>
    </location>
</feature>